<feature type="domain" description="HTH gntR-type" evidence="4">
    <location>
        <begin position="15"/>
        <end position="83"/>
    </location>
</feature>
<keyword evidence="1" id="KW-0805">Transcription regulation</keyword>
<dbReference type="PANTHER" id="PTHR38445:SF10">
    <property type="entry name" value="GNTR-FAMILY TRANSCRIPTIONAL REGULATOR"/>
    <property type="match status" value="1"/>
</dbReference>
<reference evidence="6" key="1">
    <citation type="journal article" date="2019" name="Int. J. Syst. Evol. Microbiol.">
        <title>The Global Catalogue of Microorganisms (GCM) 10K type strain sequencing project: providing services to taxonomists for standard genome sequencing and annotation.</title>
        <authorList>
            <consortium name="The Broad Institute Genomics Platform"/>
            <consortium name="The Broad Institute Genome Sequencing Center for Infectious Disease"/>
            <person name="Wu L."/>
            <person name="Ma J."/>
        </authorList>
    </citation>
    <scope>NUCLEOTIDE SEQUENCE [LARGE SCALE GENOMIC DNA]</scope>
    <source>
        <strain evidence="6">JCM 17498</strain>
    </source>
</reference>
<accession>A0ABP7DD76</accession>
<gene>
    <name evidence="5" type="ORF">GCM10022268_10530</name>
</gene>
<name>A0ABP7DD76_9SPHN</name>
<evidence type="ECO:0000313" key="6">
    <source>
        <dbReference type="Proteomes" id="UP001500523"/>
    </source>
</evidence>
<dbReference type="Gene3D" id="1.10.10.10">
    <property type="entry name" value="Winged helix-like DNA-binding domain superfamily/Winged helix DNA-binding domain"/>
    <property type="match status" value="1"/>
</dbReference>
<dbReference type="EMBL" id="BAABBF010000002">
    <property type="protein sequence ID" value="GAA3702662.1"/>
    <property type="molecule type" value="Genomic_DNA"/>
</dbReference>
<dbReference type="InterPro" id="IPR036388">
    <property type="entry name" value="WH-like_DNA-bd_sf"/>
</dbReference>
<dbReference type="InterPro" id="IPR000524">
    <property type="entry name" value="Tscrpt_reg_HTH_GntR"/>
</dbReference>
<evidence type="ECO:0000259" key="4">
    <source>
        <dbReference type="PROSITE" id="PS50949"/>
    </source>
</evidence>
<dbReference type="Pfam" id="PF00392">
    <property type="entry name" value="GntR"/>
    <property type="match status" value="1"/>
</dbReference>
<dbReference type="SMART" id="SM00345">
    <property type="entry name" value="HTH_GNTR"/>
    <property type="match status" value="1"/>
</dbReference>
<comment type="caution">
    <text evidence="5">The sequence shown here is derived from an EMBL/GenBank/DDBJ whole genome shotgun (WGS) entry which is preliminary data.</text>
</comment>
<evidence type="ECO:0000256" key="3">
    <source>
        <dbReference type="ARBA" id="ARBA00023163"/>
    </source>
</evidence>
<keyword evidence="6" id="KW-1185">Reference proteome</keyword>
<evidence type="ECO:0000256" key="1">
    <source>
        <dbReference type="ARBA" id="ARBA00023015"/>
    </source>
</evidence>
<dbReference type="Proteomes" id="UP001500523">
    <property type="component" value="Unassembled WGS sequence"/>
</dbReference>
<keyword evidence="3" id="KW-0804">Transcription</keyword>
<dbReference type="CDD" id="cd07377">
    <property type="entry name" value="WHTH_GntR"/>
    <property type="match status" value="1"/>
</dbReference>
<dbReference type="PROSITE" id="PS50949">
    <property type="entry name" value="HTH_GNTR"/>
    <property type="match status" value="1"/>
</dbReference>
<evidence type="ECO:0000256" key="2">
    <source>
        <dbReference type="ARBA" id="ARBA00023125"/>
    </source>
</evidence>
<dbReference type="SUPFAM" id="SSF46785">
    <property type="entry name" value="Winged helix' DNA-binding domain"/>
    <property type="match status" value="1"/>
</dbReference>
<dbReference type="Gene3D" id="6.10.250.1220">
    <property type="match status" value="1"/>
</dbReference>
<sequence>MVYYQSMTALSNEDSPVYLRLRGAIAAGILRGVYRAGDQLPSVRAFAAEHGANPLTVAKAYQGFQDDGYVEVRRGVGMFVLPGAADRLRAAEQDAFRRVQWPRIVEAVDLLGLDWDDLLARERV</sequence>
<protein>
    <submittedName>
        <fullName evidence="5">GntR family transcriptional regulator</fullName>
    </submittedName>
</protein>
<organism evidence="5 6">
    <name type="scientific">Sphingomonas cynarae</name>
    <dbReference type="NCBI Taxonomy" id="930197"/>
    <lineage>
        <taxon>Bacteria</taxon>
        <taxon>Pseudomonadati</taxon>
        <taxon>Pseudomonadota</taxon>
        <taxon>Alphaproteobacteria</taxon>
        <taxon>Sphingomonadales</taxon>
        <taxon>Sphingomonadaceae</taxon>
        <taxon>Sphingomonas</taxon>
    </lineage>
</organism>
<dbReference type="PANTHER" id="PTHR38445">
    <property type="entry name" value="HTH-TYPE TRANSCRIPTIONAL REPRESSOR YTRA"/>
    <property type="match status" value="1"/>
</dbReference>
<dbReference type="InterPro" id="IPR036390">
    <property type="entry name" value="WH_DNA-bd_sf"/>
</dbReference>
<keyword evidence="2" id="KW-0238">DNA-binding</keyword>
<proteinExistence type="predicted"/>
<evidence type="ECO:0000313" key="5">
    <source>
        <dbReference type="EMBL" id="GAA3702662.1"/>
    </source>
</evidence>